<name>A0AAE0C870_9CHLO</name>
<evidence type="ECO:0000313" key="3">
    <source>
        <dbReference type="Proteomes" id="UP001190700"/>
    </source>
</evidence>
<reference evidence="2 3" key="1">
    <citation type="journal article" date="2015" name="Genome Biol. Evol.">
        <title>Comparative Genomics of a Bacterivorous Green Alga Reveals Evolutionary Causalities and Consequences of Phago-Mixotrophic Mode of Nutrition.</title>
        <authorList>
            <person name="Burns J.A."/>
            <person name="Paasch A."/>
            <person name="Narechania A."/>
            <person name="Kim E."/>
        </authorList>
    </citation>
    <scope>NUCLEOTIDE SEQUENCE [LARGE SCALE GENOMIC DNA]</scope>
    <source>
        <strain evidence="2 3">PLY_AMNH</strain>
    </source>
</reference>
<dbReference type="SUPFAM" id="SSF53328">
    <property type="entry name" value="Formyltransferase"/>
    <property type="match status" value="1"/>
</dbReference>
<dbReference type="AlphaFoldDB" id="A0AAE0C870"/>
<gene>
    <name evidence="2" type="ORF">CYMTET_41043</name>
</gene>
<dbReference type="Pfam" id="PF00551">
    <property type="entry name" value="Formyl_trans_N"/>
    <property type="match status" value="1"/>
</dbReference>
<proteinExistence type="predicted"/>
<comment type="caution">
    <text evidence="2">The sequence shown here is derived from an EMBL/GenBank/DDBJ whole genome shotgun (WGS) entry which is preliminary data.</text>
</comment>
<sequence>MESWKTVTEESEVSFDIAISIQYDLRIKRTERHFNLHTGLLPEFGGQDIIYHTLRLGKREQGLTFHKMEKALDEGGIICKGTYPVFPGDSTTDVYERMLRIAPGFLFSCMCVLVGMKSEDLPRLSVETPKRYRRHRDIDPSDEDAYRKVPLELRASFGSISEVGLLPGRS</sequence>
<dbReference type="Proteomes" id="UP001190700">
    <property type="component" value="Unassembled WGS sequence"/>
</dbReference>
<dbReference type="EMBL" id="LGRX02027270">
    <property type="protein sequence ID" value="KAK3249528.1"/>
    <property type="molecule type" value="Genomic_DNA"/>
</dbReference>
<dbReference type="InterPro" id="IPR002376">
    <property type="entry name" value="Formyl_transf_N"/>
</dbReference>
<evidence type="ECO:0000313" key="2">
    <source>
        <dbReference type="EMBL" id="KAK3249528.1"/>
    </source>
</evidence>
<dbReference type="InterPro" id="IPR036477">
    <property type="entry name" value="Formyl_transf_N_sf"/>
</dbReference>
<protein>
    <recommendedName>
        <fullName evidence="1">Formyl transferase N-terminal domain-containing protein</fullName>
    </recommendedName>
</protein>
<organism evidence="2 3">
    <name type="scientific">Cymbomonas tetramitiformis</name>
    <dbReference type="NCBI Taxonomy" id="36881"/>
    <lineage>
        <taxon>Eukaryota</taxon>
        <taxon>Viridiplantae</taxon>
        <taxon>Chlorophyta</taxon>
        <taxon>Pyramimonadophyceae</taxon>
        <taxon>Pyramimonadales</taxon>
        <taxon>Pyramimonadaceae</taxon>
        <taxon>Cymbomonas</taxon>
    </lineage>
</organism>
<keyword evidence="3" id="KW-1185">Reference proteome</keyword>
<dbReference type="Gene3D" id="3.40.50.12230">
    <property type="match status" value="1"/>
</dbReference>
<evidence type="ECO:0000259" key="1">
    <source>
        <dbReference type="Pfam" id="PF00551"/>
    </source>
</evidence>
<accession>A0AAE0C870</accession>
<feature type="domain" description="Formyl transferase N-terminal" evidence="1">
    <location>
        <begin position="32"/>
        <end position="101"/>
    </location>
</feature>